<evidence type="ECO:0000256" key="9">
    <source>
        <dbReference type="ARBA" id="ARBA00023128"/>
    </source>
</evidence>
<evidence type="ECO:0000256" key="10">
    <source>
        <dbReference type="HAMAP-Rule" id="MF_03115"/>
    </source>
</evidence>
<evidence type="ECO:0000259" key="12">
    <source>
        <dbReference type="Pfam" id="PF20922"/>
    </source>
</evidence>
<keyword evidence="4 10" id="KW-0963">Cytoplasm</keyword>
<feature type="binding site" evidence="10">
    <location>
        <position position="216"/>
    </location>
    <ligand>
        <name>[4Fe-4S] cluster</name>
        <dbReference type="ChEBI" id="CHEBI:49883"/>
    </ligand>
</feature>
<dbReference type="HAMAP" id="MF_03115">
    <property type="entry name" value="Anamorsin"/>
    <property type="match status" value="1"/>
</dbReference>
<dbReference type="Gene3D" id="3.40.50.150">
    <property type="entry name" value="Vaccinia Virus protein VP39"/>
    <property type="match status" value="1"/>
</dbReference>
<dbReference type="InterPro" id="IPR029063">
    <property type="entry name" value="SAM-dependent_MTases_sf"/>
</dbReference>
<evidence type="ECO:0000256" key="6">
    <source>
        <dbReference type="ARBA" id="ARBA00022723"/>
    </source>
</evidence>
<keyword evidence="8 10" id="KW-0411">Iron-sulfur</keyword>
<comment type="subunit">
    <text evidence="10">Monomer.</text>
</comment>
<comment type="domain">
    <text evidence="10">The twin Cx2C motifs are involved in the recognition by the mitochondrial MIA40-ERV1 disulfide relay system. The formation of 2 disulfide bonds in the Cx2C motifs through dithiol/disulfide exchange reactions effectively traps the protein in the mitochondrial intermembrane space.</text>
</comment>
<dbReference type="InterPro" id="IPR049011">
    <property type="entry name" value="Anamorsin_N_metazoan"/>
</dbReference>
<keyword evidence="5 10" id="KW-0001">2Fe-2S</keyword>
<feature type="region of interest" description="Fe-S binding site B" evidence="10">
    <location>
        <begin position="213"/>
        <end position="227"/>
    </location>
</feature>
<proteinExistence type="inferred from homology"/>
<feature type="binding site" evidence="10">
    <location>
        <position position="190"/>
    </location>
    <ligand>
        <name>[2Fe-2S] cluster</name>
        <dbReference type="ChEBI" id="CHEBI:190135"/>
    </ligand>
</feature>
<evidence type="ECO:0000256" key="4">
    <source>
        <dbReference type="ARBA" id="ARBA00022490"/>
    </source>
</evidence>
<evidence type="ECO:0000256" key="8">
    <source>
        <dbReference type="ARBA" id="ARBA00023014"/>
    </source>
</evidence>
<evidence type="ECO:0000313" key="14">
    <source>
        <dbReference type="Proteomes" id="UP001153292"/>
    </source>
</evidence>
<dbReference type="Pfam" id="PF05093">
    <property type="entry name" value="CIAPIN1"/>
    <property type="match status" value="1"/>
</dbReference>
<name>A0ABN8AZA1_CHISP</name>
<feature type="short sequence motif" description="Cx2C motif 2" evidence="10">
    <location>
        <begin position="224"/>
        <end position="227"/>
    </location>
</feature>
<comment type="subcellular location">
    <subcellularLocation>
        <location evidence="10">Cytoplasm</location>
    </subcellularLocation>
    <subcellularLocation>
        <location evidence="10">Mitochondrion intermembrane space</location>
    </subcellularLocation>
</comment>
<feature type="domain" description="Anamorsin C-terminal" evidence="11">
    <location>
        <begin position="209"/>
        <end position="242"/>
    </location>
</feature>
<comment type="domain">
    <text evidence="10">The N-terminal domain has structural similarity with S-adenosyl-L-methionine-dependent methyltransferases, but does not bind S-adenosyl-L-methionine. It is required for correct assembly of the 2 Fe-S clusters.</text>
</comment>
<gene>
    <name evidence="13" type="ORF">CHILSU_LOCUS1949</name>
</gene>
<keyword evidence="9 10" id="KW-0496">Mitochondrion</keyword>
<dbReference type="Proteomes" id="UP001153292">
    <property type="component" value="Chromosome 12"/>
</dbReference>
<evidence type="ECO:0000256" key="1">
    <source>
        <dbReference type="ARBA" id="ARBA00001966"/>
    </source>
</evidence>
<sequence length="249" mass="27366">MNGIKEGDNILIIWKNNDQNDLSAIVNELKKLSKKGQIVLENADMISDSSRQHSSFDVVMSNWLAPYGINHTDNLLAIIIKLLKPSGKLLLKTEIDLISALKLNGFINVCRDDNIFTAEKPKFEVGSKATLKLGNKPAVWKIDDTVEAQWNGVNDDEVIDDSLLLDEDDLKKPDQQSLRVCATTGKRKACADCSCGLAEELKGEVKDTPKSSCGSCYLGDAFRCATCPYLGMPAFKPGEKVMLDLNSDV</sequence>
<feature type="binding site" evidence="10">
    <location>
        <position position="193"/>
    </location>
    <ligand>
        <name>[2Fe-2S] cluster</name>
        <dbReference type="ChEBI" id="CHEBI:190135"/>
    </ligand>
</feature>
<evidence type="ECO:0000256" key="2">
    <source>
        <dbReference type="ARBA" id="ARBA00008169"/>
    </source>
</evidence>
<dbReference type="PANTHER" id="PTHR13273">
    <property type="entry name" value="ANAMORSIN"/>
    <property type="match status" value="1"/>
</dbReference>
<feature type="binding site" evidence="10">
    <location>
        <position position="224"/>
    </location>
    <ligand>
        <name>[4Fe-4S] cluster</name>
        <dbReference type="ChEBI" id="CHEBI:49883"/>
    </ligand>
</feature>
<feature type="binding site" evidence="10">
    <location>
        <position position="213"/>
    </location>
    <ligand>
        <name>[4Fe-4S] cluster</name>
        <dbReference type="ChEBI" id="CHEBI:49883"/>
    </ligand>
</feature>
<protein>
    <recommendedName>
        <fullName evidence="10">Anamorsin homolog</fullName>
    </recommendedName>
    <alternativeName>
        <fullName evidence="10">Fe-S cluster assembly protein DRE2 homolog</fullName>
    </alternativeName>
</protein>
<comment type="cofactor">
    <cofactor evidence="10">
        <name>[2Fe-2S] cluster</name>
        <dbReference type="ChEBI" id="CHEBI:190135"/>
    </cofactor>
</comment>
<dbReference type="EMBL" id="OU963905">
    <property type="protein sequence ID" value="CAH0398824.1"/>
    <property type="molecule type" value="Genomic_DNA"/>
</dbReference>
<evidence type="ECO:0000259" key="11">
    <source>
        <dbReference type="Pfam" id="PF05093"/>
    </source>
</evidence>
<accession>A0ABN8AZA1</accession>
<dbReference type="CDD" id="cd02440">
    <property type="entry name" value="AdoMet_MTases"/>
    <property type="match status" value="1"/>
</dbReference>
<feature type="binding site" evidence="10">
    <location>
        <position position="195"/>
    </location>
    <ligand>
        <name>[2Fe-2S] cluster</name>
        <dbReference type="ChEBI" id="CHEBI:190135"/>
    </ligand>
</feature>
<dbReference type="SUPFAM" id="SSF53335">
    <property type="entry name" value="S-adenosyl-L-methionine-dependent methyltransferases"/>
    <property type="match status" value="1"/>
</dbReference>
<feature type="short sequence motif" description="Cx2C motif 1" evidence="10">
    <location>
        <begin position="213"/>
        <end position="216"/>
    </location>
</feature>
<feature type="binding site" evidence="10">
    <location>
        <position position="227"/>
    </location>
    <ligand>
        <name>[4Fe-4S] cluster</name>
        <dbReference type="ChEBI" id="CHEBI:49883"/>
    </ligand>
</feature>
<keyword evidence="7 10" id="KW-0408">Iron</keyword>
<evidence type="ECO:0000256" key="5">
    <source>
        <dbReference type="ARBA" id="ARBA00022714"/>
    </source>
</evidence>
<evidence type="ECO:0000256" key="3">
    <source>
        <dbReference type="ARBA" id="ARBA00022485"/>
    </source>
</evidence>
<evidence type="ECO:0000313" key="13">
    <source>
        <dbReference type="EMBL" id="CAH0398824.1"/>
    </source>
</evidence>
<dbReference type="InterPro" id="IPR046408">
    <property type="entry name" value="CIAPIN1"/>
</dbReference>
<comment type="function">
    <text evidence="10">Component of the cytosolic iron-sulfur (Fe-S) protein assembly (CIA) machinery. Required for the maturation of extramitochondrial Fe-S proteins. Part of an electron transfer chain functioning in an early step of cytosolic Fe-S biogenesis, facilitating the de novo assembly of a [4Fe-4S] cluster on the cytosolic Fe-S scaffold complex. Electrons are transferred from NADPH via a FAD- and FMN-containing diflavin oxidoreductase. Together with the diflavin oxidoreductase, also required for the assembly of the diferric tyrosyl radical cofactor of ribonucleotide reductase (RNR), probably by providing electrons for reduction during radical cofactor maturation in the catalytic small subunit.</text>
</comment>
<comment type="caution">
    <text evidence="10">Lacks conserved residue(s) required for the propagation of feature annotation.</text>
</comment>
<feature type="domain" description="Anamorsin N-terminal" evidence="12">
    <location>
        <begin position="7"/>
        <end position="110"/>
    </location>
</feature>
<keyword evidence="14" id="KW-1185">Reference proteome</keyword>
<organism evidence="13 14">
    <name type="scientific">Chilo suppressalis</name>
    <name type="common">Asiatic rice borer moth</name>
    <dbReference type="NCBI Taxonomy" id="168631"/>
    <lineage>
        <taxon>Eukaryota</taxon>
        <taxon>Metazoa</taxon>
        <taxon>Ecdysozoa</taxon>
        <taxon>Arthropoda</taxon>
        <taxon>Hexapoda</taxon>
        <taxon>Insecta</taxon>
        <taxon>Pterygota</taxon>
        <taxon>Neoptera</taxon>
        <taxon>Endopterygota</taxon>
        <taxon>Lepidoptera</taxon>
        <taxon>Glossata</taxon>
        <taxon>Ditrysia</taxon>
        <taxon>Pyraloidea</taxon>
        <taxon>Crambidae</taxon>
        <taxon>Crambinae</taxon>
        <taxon>Chilo</taxon>
    </lineage>
</organism>
<keyword evidence="6 10" id="KW-0479">Metal-binding</keyword>
<evidence type="ECO:0000256" key="7">
    <source>
        <dbReference type="ARBA" id="ARBA00023004"/>
    </source>
</evidence>
<comment type="domain">
    <text evidence="10">The C-terminal domain binds 2 Fe-S clusters but is otherwise mostly in an intrinsically disordered conformation.</text>
</comment>
<keyword evidence="3 10" id="KW-0004">4Fe-4S</keyword>
<comment type="similarity">
    <text evidence="2 10">Belongs to the anamorsin family.</text>
</comment>
<reference evidence="13" key="1">
    <citation type="submission" date="2021-12" db="EMBL/GenBank/DDBJ databases">
        <authorList>
            <person name="King R."/>
        </authorList>
    </citation>
    <scope>NUCLEOTIDE SEQUENCE</scope>
</reference>
<feature type="binding site" evidence="10">
    <location>
        <position position="181"/>
    </location>
    <ligand>
        <name>[2Fe-2S] cluster</name>
        <dbReference type="ChEBI" id="CHEBI:190135"/>
    </ligand>
</feature>
<dbReference type="InterPro" id="IPR007785">
    <property type="entry name" value="Anamorsin"/>
</dbReference>
<dbReference type="Pfam" id="PF20922">
    <property type="entry name" value="Anamorsin_N"/>
    <property type="match status" value="1"/>
</dbReference>
<comment type="cofactor">
    <cofactor evidence="1 10">
        <name>[4Fe-4S] cluster</name>
        <dbReference type="ChEBI" id="CHEBI:49883"/>
    </cofactor>
</comment>
<dbReference type="PANTHER" id="PTHR13273:SF14">
    <property type="entry name" value="ANAMORSIN"/>
    <property type="match status" value="1"/>
</dbReference>